<gene>
    <name evidence="8" type="ORF">PAECIP111894_00646</name>
</gene>
<dbReference type="InterPro" id="IPR050640">
    <property type="entry name" value="Bact_2-comp_sensor_kinase"/>
</dbReference>
<reference evidence="8" key="1">
    <citation type="submission" date="2021-12" db="EMBL/GenBank/DDBJ databases">
        <authorList>
            <person name="Criscuolo A."/>
        </authorList>
    </citation>
    <scope>NUCLEOTIDE SEQUENCE</scope>
    <source>
        <strain evidence="8">CIP111894</strain>
    </source>
</reference>
<dbReference type="PANTHER" id="PTHR34220">
    <property type="entry name" value="SENSOR HISTIDINE KINASE YPDA"/>
    <property type="match status" value="1"/>
</dbReference>
<dbReference type="Proteomes" id="UP000838749">
    <property type="component" value="Unassembled WGS sequence"/>
</dbReference>
<name>A0ABN8F963_9BACL</name>
<dbReference type="Gene3D" id="6.10.340.10">
    <property type="match status" value="1"/>
</dbReference>
<feature type="transmembrane region" description="Helical" evidence="6">
    <location>
        <begin position="21"/>
        <end position="43"/>
    </location>
</feature>
<evidence type="ECO:0000256" key="2">
    <source>
        <dbReference type="ARBA" id="ARBA00022475"/>
    </source>
</evidence>
<dbReference type="Gene3D" id="3.30.565.10">
    <property type="entry name" value="Histidine kinase-like ATPase, C-terminal domain"/>
    <property type="match status" value="1"/>
</dbReference>
<evidence type="ECO:0000256" key="6">
    <source>
        <dbReference type="SAM" id="Phobius"/>
    </source>
</evidence>
<dbReference type="SUPFAM" id="SSF55874">
    <property type="entry name" value="ATPase domain of HSP90 chaperone/DNA topoisomerase II/histidine kinase"/>
    <property type="match status" value="1"/>
</dbReference>
<keyword evidence="2" id="KW-1003">Cell membrane</keyword>
<keyword evidence="6" id="KW-1133">Transmembrane helix</keyword>
<comment type="caution">
    <text evidence="8">The sequence shown here is derived from an EMBL/GenBank/DDBJ whole genome shotgun (WGS) entry which is preliminary data.</text>
</comment>
<accession>A0ABN8F963</accession>
<evidence type="ECO:0000313" key="9">
    <source>
        <dbReference type="Proteomes" id="UP000838749"/>
    </source>
</evidence>
<keyword evidence="5 6" id="KW-0472">Membrane</keyword>
<dbReference type="PANTHER" id="PTHR34220:SF7">
    <property type="entry name" value="SENSOR HISTIDINE KINASE YPDA"/>
    <property type="match status" value="1"/>
</dbReference>
<feature type="transmembrane region" description="Helical" evidence="6">
    <location>
        <begin position="308"/>
        <end position="331"/>
    </location>
</feature>
<dbReference type="Pfam" id="PF06580">
    <property type="entry name" value="His_kinase"/>
    <property type="match status" value="1"/>
</dbReference>
<keyword evidence="4" id="KW-0808">Transferase</keyword>
<organism evidence="8 9">
    <name type="scientific">Paenibacillus pseudetheri</name>
    <dbReference type="NCBI Taxonomy" id="2897682"/>
    <lineage>
        <taxon>Bacteria</taxon>
        <taxon>Bacillati</taxon>
        <taxon>Bacillota</taxon>
        <taxon>Bacilli</taxon>
        <taxon>Bacillales</taxon>
        <taxon>Paenibacillaceae</taxon>
        <taxon>Paenibacillus</taxon>
    </lineage>
</organism>
<feature type="domain" description="HAMP" evidence="7">
    <location>
        <begin position="333"/>
        <end position="386"/>
    </location>
</feature>
<dbReference type="InterPro" id="IPR003660">
    <property type="entry name" value="HAMP_dom"/>
</dbReference>
<dbReference type="PROSITE" id="PS50885">
    <property type="entry name" value="HAMP"/>
    <property type="match status" value="1"/>
</dbReference>
<sequence>MRLLFARQGGGMFGSLRYQTKIFLMLSVFLFAVLTIINVIYYFRNESLIENDLAQNKQQTTIKLQEQVDDMLEEMDKLSISVNASNSIMGVLKGIASNSEVNYFTAHPEINAEVRNTLLSFTSLQPLKGRISIVSRFGDYMGLSNKMDNVKSNKFQVRAKPTFREYLAMDDYKRFLPPHPDPWSESGDRVVSIVRPLRDNYNVYGYVEISYSVMELENLFFFRNDLSFGNVLILGPDRGVLFSSLSPVIAGNVEENDRLNMPLVEEFGHFRMQFSGTDEMVFYSKLTAADWTVLLIEDVSVYHRPIAYLRYSSVTIFLSVMVVLLLTLYLYTSRVTRPLRRLKDSLANVDLAKLELLPSKLRTSNEITLLGVAFQGLLDELKRTMRQEEMAKQREMVAQMNALQAQVNPHFLHNTLTVIAAYGKSSGNPKVVEMCIALSDMLRYTMKFDRKDSTVGAEMEHVEQYLTLMRSKYEGFLEIEMNIDPDIGPVPIPRLSLQPLVENAFQHGFAGIDPPWKLAVSGMVSDVTWTVSIVDNGIGLSPELLEKVRQQIGRLRGDPGSETDCLAEEKGAGGGIPIREGNGIGLMNVVARLYLFYGDAVEVRVDRASTGGAVFTITGRR</sequence>
<evidence type="ECO:0000256" key="4">
    <source>
        <dbReference type="ARBA" id="ARBA00022679"/>
    </source>
</evidence>
<dbReference type="InterPro" id="IPR036890">
    <property type="entry name" value="HATPase_C_sf"/>
</dbReference>
<proteinExistence type="predicted"/>
<evidence type="ECO:0000259" key="7">
    <source>
        <dbReference type="PROSITE" id="PS50885"/>
    </source>
</evidence>
<evidence type="ECO:0000313" key="8">
    <source>
        <dbReference type="EMBL" id="CAH1054501.1"/>
    </source>
</evidence>
<evidence type="ECO:0000256" key="1">
    <source>
        <dbReference type="ARBA" id="ARBA00004651"/>
    </source>
</evidence>
<keyword evidence="9" id="KW-1185">Reference proteome</keyword>
<evidence type="ECO:0000256" key="3">
    <source>
        <dbReference type="ARBA" id="ARBA00022553"/>
    </source>
</evidence>
<keyword evidence="3" id="KW-0597">Phosphoprotein</keyword>
<keyword evidence="6" id="KW-0812">Transmembrane</keyword>
<dbReference type="SMART" id="SM00304">
    <property type="entry name" value="HAMP"/>
    <property type="match status" value="1"/>
</dbReference>
<protein>
    <recommendedName>
        <fullName evidence="7">HAMP domain-containing protein</fullName>
    </recommendedName>
</protein>
<dbReference type="EMBL" id="CAKMAB010000003">
    <property type="protein sequence ID" value="CAH1054501.1"/>
    <property type="molecule type" value="Genomic_DNA"/>
</dbReference>
<evidence type="ECO:0000256" key="5">
    <source>
        <dbReference type="ARBA" id="ARBA00023136"/>
    </source>
</evidence>
<dbReference type="InterPro" id="IPR010559">
    <property type="entry name" value="Sig_transdc_His_kin_internal"/>
</dbReference>
<comment type="subcellular location">
    <subcellularLocation>
        <location evidence="1">Cell membrane</location>
        <topology evidence="1">Multi-pass membrane protein</topology>
    </subcellularLocation>
</comment>